<gene>
    <name evidence="4" type="ORF">AAC35_18190</name>
</gene>
<dbReference type="AlphaFoldDB" id="A0A611XTD1"/>
<comment type="subcellular location">
    <subcellularLocation>
        <location evidence="1">Periplasm</location>
    </subcellularLocation>
</comment>
<proteinExistence type="inferred from homology"/>
<dbReference type="EMBL" id="AAKUTC010000018">
    <property type="protein sequence ID" value="ECV9277625.1"/>
    <property type="molecule type" value="Genomic_DNA"/>
</dbReference>
<evidence type="ECO:0000256" key="2">
    <source>
        <dbReference type="SAM" id="MobiDB-lite"/>
    </source>
</evidence>
<comment type="caution">
    <text evidence="4">The sequence shown here is derived from an EMBL/GenBank/DDBJ whole genome shotgun (WGS) entry which is preliminary data.</text>
</comment>
<keyword evidence="3" id="KW-1133">Transmembrane helix</keyword>
<sequence length="403" mass="44917">MFQNDIFDEDQNSTWHAESTDNYFIVTERYSDNTERVALVLKKDITHLYSPTDASGIRLSYSKWSGDELTLMPDLSPEKARRVVDAIADEIRRRESTPVILHPLNNIKAERSITRFARRIAPVVGGILIAAGLMWMISGWSGPFTAAEHIYRTGMTEQYVGDLNRPEPAHRVNEHSLRQVVSSAVATRDAATQHIRDRLPATPDALTQPQPSAERAAPPDTSTQPTAGEQRLAENLKRADERNIFTVPLSEGHERTLYVFSDPSCPHCRDIEPVLERLSGSFNIRIFPVSVIGGEKSASMAQKVLCESDATARRNAWKALFSPGEEMLFPVKKENGDTKAASDCELASRAVSVNDKAFRAYQFAGTPWVLSDRGQAVPQELLNNATEVALWLKLNDNTTKSEK</sequence>
<evidence type="ECO:0000256" key="1">
    <source>
        <dbReference type="RuleBase" id="RU364038"/>
    </source>
</evidence>
<name>A0A611XTD1_SALTM</name>
<dbReference type="CDD" id="cd03020">
    <property type="entry name" value="DsbA_DsbC_DsbG"/>
    <property type="match status" value="1"/>
</dbReference>
<feature type="transmembrane region" description="Helical" evidence="3">
    <location>
        <begin position="120"/>
        <end position="140"/>
    </location>
</feature>
<comment type="similarity">
    <text evidence="1">Belongs to the thioredoxin family. DsbC subfamily.</text>
</comment>
<keyword evidence="3" id="KW-0472">Membrane</keyword>
<evidence type="ECO:0000313" key="4">
    <source>
        <dbReference type="EMBL" id="ECV9277625.1"/>
    </source>
</evidence>
<comment type="function">
    <text evidence="1">Required for disulfide bond formation in some periplasmic proteins. Acts by transferring its disulfide bond to other proteins and is reduced in the process.</text>
</comment>
<accession>A0A611XTD1</accession>
<organism evidence="4">
    <name type="scientific">Salmonella typhimurium</name>
    <dbReference type="NCBI Taxonomy" id="90371"/>
    <lineage>
        <taxon>Bacteria</taxon>
        <taxon>Pseudomonadati</taxon>
        <taxon>Pseudomonadota</taxon>
        <taxon>Gammaproteobacteria</taxon>
        <taxon>Enterobacterales</taxon>
        <taxon>Enterobacteriaceae</taxon>
        <taxon>Salmonella</taxon>
    </lineage>
</organism>
<protein>
    <recommendedName>
        <fullName evidence="1">Thiol:disulfide interchange protein</fullName>
    </recommendedName>
</protein>
<keyword evidence="1" id="KW-0676">Redox-active center</keyword>
<reference evidence="4" key="1">
    <citation type="submission" date="2018-07" db="EMBL/GenBank/DDBJ databases">
        <authorList>
            <person name="Ashton P.M."/>
            <person name="Dallman T."/>
            <person name="Nair S."/>
            <person name="De Pinna E."/>
            <person name="Peters T."/>
            <person name="Grant K."/>
        </authorList>
    </citation>
    <scope>NUCLEOTIDE SEQUENCE</scope>
    <source>
        <strain evidence="4">84461</strain>
    </source>
</reference>
<feature type="region of interest" description="Disordered" evidence="2">
    <location>
        <begin position="189"/>
        <end position="228"/>
    </location>
</feature>
<dbReference type="InterPro" id="IPR033954">
    <property type="entry name" value="DiS-bond_Isoase_DsbC/G"/>
</dbReference>
<dbReference type="InterPro" id="IPR036249">
    <property type="entry name" value="Thioredoxin-like_sf"/>
</dbReference>
<evidence type="ECO:0000256" key="3">
    <source>
        <dbReference type="SAM" id="Phobius"/>
    </source>
</evidence>
<dbReference type="SUPFAM" id="SSF52833">
    <property type="entry name" value="Thioredoxin-like"/>
    <property type="match status" value="1"/>
</dbReference>
<dbReference type="GO" id="GO:0042597">
    <property type="term" value="C:periplasmic space"/>
    <property type="evidence" value="ECO:0007669"/>
    <property type="project" value="UniProtKB-SubCell"/>
</dbReference>
<dbReference type="Gene3D" id="3.40.30.10">
    <property type="entry name" value="Glutaredoxin"/>
    <property type="match status" value="1"/>
</dbReference>
<keyword evidence="1" id="KW-0574">Periplasm</keyword>
<keyword evidence="1" id="KW-0732">Signal</keyword>
<keyword evidence="3" id="KW-0812">Transmembrane</keyword>
<dbReference type="RefSeq" id="WP_021560355.1">
    <property type="nucleotide sequence ID" value="NZ_CBDHUP010000035.1"/>
</dbReference>